<proteinExistence type="predicted"/>
<dbReference type="OrthoDB" id="7616808at2759"/>
<protein>
    <submittedName>
        <fullName evidence="2">Uncharacterized protein</fullName>
    </submittedName>
</protein>
<evidence type="ECO:0000313" key="3">
    <source>
        <dbReference type="Proteomes" id="UP000821853"/>
    </source>
</evidence>
<dbReference type="VEuPathDB" id="VectorBase:HLOH_057737"/>
<keyword evidence="3" id="KW-1185">Reference proteome</keyword>
<sequence length="132" mass="14808">MGRSNTIIMTFEGLRVPNYVLFHRTVMCCYHHRPGSILSLNCMVIGYRSEACPRKGITVTCPNCGGIFAAKPGLKLARSCETRCYNCKSEHPATDADCRGRTAAHDNARLPNRRRKRLIAANNTRKREDKPA</sequence>
<dbReference type="Proteomes" id="UP000821853">
    <property type="component" value="Chromosome 3"/>
</dbReference>
<organism evidence="2 3">
    <name type="scientific">Haemaphysalis longicornis</name>
    <name type="common">Bush tick</name>
    <dbReference type="NCBI Taxonomy" id="44386"/>
    <lineage>
        <taxon>Eukaryota</taxon>
        <taxon>Metazoa</taxon>
        <taxon>Ecdysozoa</taxon>
        <taxon>Arthropoda</taxon>
        <taxon>Chelicerata</taxon>
        <taxon>Arachnida</taxon>
        <taxon>Acari</taxon>
        <taxon>Parasitiformes</taxon>
        <taxon>Ixodida</taxon>
        <taxon>Ixodoidea</taxon>
        <taxon>Ixodidae</taxon>
        <taxon>Haemaphysalinae</taxon>
        <taxon>Haemaphysalis</taxon>
    </lineage>
</organism>
<accession>A0A9J6G969</accession>
<feature type="region of interest" description="Disordered" evidence="1">
    <location>
        <begin position="107"/>
        <end position="132"/>
    </location>
</feature>
<comment type="caution">
    <text evidence="2">The sequence shown here is derived from an EMBL/GenBank/DDBJ whole genome shotgun (WGS) entry which is preliminary data.</text>
</comment>
<dbReference type="EMBL" id="JABSTR010000005">
    <property type="protein sequence ID" value="KAH9371265.1"/>
    <property type="molecule type" value="Genomic_DNA"/>
</dbReference>
<name>A0A9J6G969_HAELO</name>
<reference evidence="2 3" key="1">
    <citation type="journal article" date="2020" name="Cell">
        <title>Large-Scale Comparative Analyses of Tick Genomes Elucidate Their Genetic Diversity and Vector Capacities.</title>
        <authorList>
            <consortium name="Tick Genome and Microbiome Consortium (TIGMIC)"/>
            <person name="Jia N."/>
            <person name="Wang J."/>
            <person name="Shi W."/>
            <person name="Du L."/>
            <person name="Sun Y."/>
            <person name="Zhan W."/>
            <person name="Jiang J.F."/>
            <person name="Wang Q."/>
            <person name="Zhang B."/>
            <person name="Ji P."/>
            <person name="Bell-Sakyi L."/>
            <person name="Cui X.M."/>
            <person name="Yuan T.T."/>
            <person name="Jiang B.G."/>
            <person name="Yang W.F."/>
            <person name="Lam T.T."/>
            <person name="Chang Q.C."/>
            <person name="Ding S.J."/>
            <person name="Wang X.J."/>
            <person name="Zhu J.G."/>
            <person name="Ruan X.D."/>
            <person name="Zhao L."/>
            <person name="Wei J.T."/>
            <person name="Ye R.Z."/>
            <person name="Que T.C."/>
            <person name="Du C.H."/>
            <person name="Zhou Y.H."/>
            <person name="Cheng J.X."/>
            <person name="Dai P.F."/>
            <person name="Guo W.B."/>
            <person name="Han X.H."/>
            <person name="Huang E.J."/>
            <person name="Li L.F."/>
            <person name="Wei W."/>
            <person name="Gao Y.C."/>
            <person name="Liu J.Z."/>
            <person name="Shao H.Z."/>
            <person name="Wang X."/>
            <person name="Wang C.C."/>
            <person name="Yang T.C."/>
            <person name="Huo Q.B."/>
            <person name="Li W."/>
            <person name="Chen H.Y."/>
            <person name="Chen S.E."/>
            <person name="Zhou L.G."/>
            <person name="Ni X.B."/>
            <person name="Tian J.H."/>
            <person name="Sheng Y."/>
            <person name="Liu T."/>
            <person name="Pan Y.S."/>
            <person name="Xia L.Y."/>
            <person name="Li J."/>
            <person name="Zhao F."/>
            <person name="Cao W.C."/>
        </authorList>
    </citation>
    <scope>NUCLEOTIDE SEQUENCE [LARGE SCALE GENOMIC DNA]</scope>
    <source>
        <strain evidence="2">HaeL-2018</strain>
    </source>
</reference>
<evidence type="ECO:0000313" key="2">
    <source>
        <dbReference type="EMBL" id="KAH9371265.1"/>
    </source>
</evidence>
<dbReference type="AlphaFoldDB" id="A0A9J6G969"/>
<gene>
    <name evidence="2" type="ORF">HPB48_016757</name>
</gene>
<evidence type="ECO:0000256" key="1">
    <source>
        <dbReference type="SAM" id="MobiDB-lite"/>
    </source>
</evidence>